<keyword evidence="7 9" id="KW-0496">Mitochondrion</keyword>
<keyword evidence="8 9" id="KW-0472">Membrane</keyword>
<evidence type="ECO:0000256" key="6">
    <source>
        <dbReference type="ARBA" id="ARBA00022989"/>
    </source>
</evidence>
<reference evidence="10 11" key="1">
    <citation type="journal article" date="2015" name="Sci. Rep.">
        <title>The genome of Leishmania panamensis: insights into genomics of the L. (Viannia) subgenus.</title>
        <authorList>
            <person name="Llanes A."/>
            <person name="Restrepo C.M."/>
            <person name="Vecchio G.D."/>
            <person name="Anguizola F.J."/>
            <person name="Lleonart R."/>
        </authorList>
    </citation>
    <scope>NUCLEOTIDE SEQUENCE [LARGE SCALE GENOMIC DNA]</scope>
    <source>
        <strain evidence="10 11">MHOM/PA/94/PSC-1</strain>
    </source>
</reference>
<evidence type="ECO:0000256" key="9">
    <source>
        <dbReference type="RuleBase" id="RU362000"/>
    </source>
</evidence>
<feature type="transmembrane region" description="Helical" evidence="9">
    <location>
        <begin position="97"/>
        <end position="121"/>
    </location>
</feature>
<dbReference type="OrthoDB" id="6608471at2759"/>
<keyword evidence="6 9" id="KW-1133">Transmembrane helix</keyword>
<keyword evidence="3" id="KW-0813">Transport</keyword>
<evidence type="ECO:0000256" key="2">
    <source>
        <dbReference type="ARBA" id="ARBA00005974"/>
    </source>
</evidence>
<dbReference type="eggNOG" id="KOG3767">
    <property type="taxonomic scope" value="Eukaryota"/>
</dbReference>
<feature type="transmembrane region" description="Helical" evidence="9">
    <location>
        <begin position="178"/>
        <end position="197"/>
    </location>
</feature>
<feature type="transmembrane region" description="Helical" evidence="9">
    <location>
        <begin position="147"/>
        <end position="166"/>
    </location>
</feature>
<dbReference type="VEuPathDB" id="TriTrypDB:LPMP_010570"/>
<evidence type="ECO:0000256" key="8">
    <source>
        <dbReference type="ARBA" id="ARBA00023136"/>
    </source>
</evidence>
<feature type="transmembrane region" description="Helical" evidence="9">
    <location>
        <begin position="273"/>
        <end position="293"/>
    </location>
</feature>
<dbReference type="NCBIfam" id="TIGR00798">
    <property type="entry name" value="mtc"/>
    <property type="match status" value="1"/>
</dbReference>
<dbReference type="GeneID" id="22571786"/>
<dbReference type="GO" id="GO:0006865">
    <property type="term" value="P:amino acid transport"/>
    <property type="evidence" value="ECO:0007669"/>
    <property type="project" value="UniProtKB-KW"/>
</dbReference>
<dbReference type="InterPro" id="IPR004686">
    <property type="entry name" value="Mtc"/>
</dbReference>
<proteinExistence type="inferred from homology"/>
<evidence type="ECO:0000256" key="3">
    <source>
        <dbReference type="ARBA" id="ARBA00022448"/>
    </source>
</evidence>
<comment type="subcellular location">
    <subcellularLocation>
        <location evidence="1 9">Mitochondrion membrane</location>
        <topology evidence="1 9">Multi-pass membrane protein</topology>
    </subcellularLocation>
</comment>
<name>A0A088RGU8_LEIPA</name>
<evidence type="ECO:0000256" key="1">
    <source>
        <dbReference type="ARBA" id="ARBA00004225"/>
    </source>
</evidence>
<dbReference type="GO" id="GO:0005743">
    <property type="term" value="C:mitochondrial inner membrane"/>
    <property type="evidence" value="ECO:0007669"/>
    <property type="project" value="TreeGrafter"/>
</dbReference>
<dbReference type="GO" id="GO:1990542">
    <property type="term" value="P:mitochondrial transmembrane transport"/>
    <property type="evidence" value="ECO:0007669"/>
    <property type="project" value="TreeGrafter"/>
</dbReference>
<evidence type="ECO:0000256" key="4">
    <source>
        <dbReference type="ARBA" id="ARBA00022692"/>
    </source>
</evidence>
<dbReference type="EMBL" id="CP009370">
    <property type="protein sequence ID" value="AIN95157.1"/>
    <property type="molecule type" value="Genomic_DNA"/>
</dbReference>
<sequence length="326" mass="36146">MATTAFSMEGSKHDMNTFWGRARYWTEAINPLMLLENERTLQRHQLLLDRWRDGQASTVPDADLWRARAALESCIHPTTQEVIFPAFRMSMFLPMNYVVVPLMMLPSTVMSVGRTMAIQWLNQSYNSAVNYANRSSDKQPASEILKAYVAAVAVACGGSLMATMWLKRIPTKTTKATLIRATVPFLAVSGAATVNVASMRKNEWLSSGQGISVVDEDGVTRGKSTAAGWDSLKKCSATRIVWNLPCMLLPTLSVMPLMRVSSFVRHHTVLTESLLQMLGLTLGVPLALAAYNLHQTIPALKLEPQFHGLQRLDGSPVKTLKYYKGL</sequence>
<dbReference type="GO" id="GO:0015075">
    <property type="term" value="F:monoatomic ion transmembrane transporter activity"/>
    <property type="evidence" value="ECO:0007669"/>
    <property type="project" value="InterPro"/>
</dbReference>
<evidence type="ECO:0000256" key="5">
    <source>
        <dbReference type="ARBA" id="ARBA00022970"/>
    </source>
</evidence>
<accession>A0A088RGU8</accession>
<evidence type="ECO:0000313" key="10">
    <source>
        <dbReference type="EMBL" id="AIN95157.1"/>
    </source>
</evidence>
<dbReference type="KEGG" id="lpan:LPMP_010570"/>
<feature type="transmembrane region" description="Helical" evidence="9">
    <location>
        <begin position="240"/>
        <end position="261"/>
    </location>
</feature>
<dbReference type="RefSeq" id="XP_010696699.1">
    <property type="nucleotide sequence ID" value="XM_010698397.1"/>
</dbReference>
<organism evidence="10 11">
    <name type="scientific">Leishmania panamensis</name>
    <dbReference type="NCBI Taxonomy" id="5679"/>
    <lineage>
        <taxon>Eukaryota</taxon>
        <taxon>Discoba</taxon>
        <taxon>Euglenozoa</taxon>
        <taxon>Kinetoplastea</taxon>
        <taxon>Metakinetoplastina</taxon>
        <taxon>Trypanosomatida</taxon>
        <taxon>Trypanosomatidae</taxon>
        <taxon>Leishmaniinae</taxon>
        <taxon>Leishmania</taxon>
        <taxon>Leishmania guyanensis species complex</taxon>
    </lineage>
</organism>
<dbReference type="Pfam" id="PF03820">
    <property type="entry name" value="SFXNs"/>
    <property type="match status" value="1"/>
</dbReference>
<protein>
    <recommendedName>
        <fullName evidence="9">Sidoreflexin</fullName>
    </recommendedName>
</protein>
<keyword evidence="5" id="KW-0029">Amino-acid transport</keyword>
<evidence type="ECO:0000256" key="7">
    <source>
        <dbReference type="ARBA" id="ARBA00023128"/>
    </source>
</evidence>
<gene>
    <name evidence="10" type="ORF">LPMP_010570</name>
</gene>
<keyword evidence="4 9" id="KW-0812">Transmembrane</keyword>
<comment type="similarity">
    <text evidence="2 9">Belongs to the sideroflexin family.</text>
</comment>
<keyword evidence="11" id="KW-1185">Reference proteome</keyword>
<dbReference type="Proteomes" id="UP000063063">
    <property type="component" value="Chromosome 1"/>
</dbReference>
<dbReference type="AlphaFoldDB" id="A0A088RGU8"/>
<dbReference type="PANTHER" id="PTHR11153">
    <property type="entry name" value="SIDEROFLEXIN"/>
    <property type="match status" value="1"/>
</dbReference>
<dbReference type="PANTHER" id="PTHR11153:SF6">
    <property type="entry name" value="SIDEROFLEXIN-5"/>
    <property type="match status" value="1"/>
</dbReference>
<dbReference type="VEuPathDB" id="TriTrypDB:LPAL13_010005600"/>
<evidence type="ECO:0000313" key="11">
    <source>
        <dbReference type="Proteomes" id="UP000063063"/>
    </source>
</evidence>